<dbReference type="VEuPathDB" id="FungiDB:ASPVEDRAFT_80405"/>
<feature type="compositionally biased region" description="Low complexity" evidence="1">
    <location>
        <begin position="421"/>
        <end position="433"/>
    </location>
</feature>
<dbReference type="RefSeq" id="XP_040664537.1">
    <property type="nucleotide sequence ID" value="XM_040816857.1"/>
</dbReference>
<evidence type="ECO:0000313" key="2">
    <source>
        <dbReference type="EMBL" id="OJI98774.1"/>
    </source>
</evidence>
<dbReference type="AlphaFoldDB" id="A0A1L9PBD8"/>
<feature type="region of interest" description="Disordered" evidence="1">
    <location>
        <begin position="408"/>
        <end position="441"/>
    </location>
</feature>
<dbReference type="Proteomes" id="UP000184073">
    <property type="component" value="Unassembled WGS sequence"/>
</dbReference>
<dbReference type="EMBL" id="KV878126">
    <property type="protein sequence ID" value="OJI98774.1"/>
    <property type="molecule type" value="Genomic_DNA"/>
</dbReference>
<protein>
    <submittedName>
        <fullName evidence="2">Uncharacterized protein</fullName>
    </submittedName>
</protein>
<reference evidence="3" key="1">
    <citation type="journal article" date="2017" name="Genome Biol.">
        <title>Comparative genomics reveals high biological diversity and specific adaptations in the industrially and medically important fungal genus Aspergillus.</title>
        <authorList>
            <person name="de Vries R.P."/>
            <person name="Riley R."/>
            <person name="Wiebenga A."/>
            <person name="Aguilar-Osorio G."/>
            <person name="Amillis S."/>
            <person name="Uchima C.A."/>
            <person name="Anderluh G."/>
            <person name="Asadollahi M."/>
            <person name="Askin M."/>
            <person name="Barry K."/>
            <person name="Battaglia E."/>
            <person name="Bayram O."/>
            <person name="Benocci T."/>
            <person name="Braus-Stromeyer S.A."/>
            <person name="Caldana C."/>
            <person name="Canovas D."/>
            <person name="Cerqueira G.C."/>
            <person name="Chen F."/>
            <person name="Chen W."/>
            <person name="Choi C."/>
            <person name="Clum A."/>
            <person name="Dos Santos R.A."/>
            <person name="Damasio A.R."/>
            <person name="Diallinas G."/>
            <person name="Emri T."/>
            <person name="Fekete E."/>
            <person name="Flipphi M."/>
            <person name="Freyberg S."/>
            <person name="Gallo A."/>
            <person name="Gournas C."/>
            <person name="Habgood R."/>
            <person name="Hainaut M."/>
            <person name="Harispe M.L."/>
            <person name="Henrissat B."/>
            <person name="Hilden K.S."/>
            <person name="Hope R."/>
            <person name="Hossain A."/>
            <person name="Karabika E."/>
            <person name="Karaffa L."/>
            <person name="Karanyi Z."/>
            <person name="Krasevec N."/>
            <person name="Kuo A."/>
            <person name="Kusch H."/>
            <person name="LaButti K."/>
            <person name="Lagendijk E.L."/>
            <person name="Lapidus A."/>
            <person name="Levasseur A."/>
            <person name="Lindquist E."/>
            <person name="Lipzen A."/>
            <person name="Logrieco A.F."/>
            <person name="MacCabe A."/>
            <person name="Maekelae M.R."/>
            <person name="Malavazi I."/>
            <person name="Melin P."/>
            <person name="Meyer V."/>
            <person name="Mielnichuk N."/>
            <person name="Miskei M."/>
            <person name="Molnar A.P."/>
            <person name="Mule G."/>
            <person name="Ngan C.Y."/>
            <person name="Orejas M."/>
            <person name="Orosz E."/>
            <person name="Ouedraogo J.P."/>
            <person name="Overkamp K.M."/>
            <person name="Park H.-S."/>
            <person name="Perrone G."/>
            <person name="Piumi F."/>
            <person name="Punt P.J."/>
            <person name="Ram A.F."/>
            <person name="Ramon A."/>
            <person name="Rauscher S."/>
            <person name="Record E."/>
            <person name="Riano-Pachon D.M."/>
            <person name="Robert V."/>
            <person name="Roehrig J."/>
            <person name="Ruller R."/>
            <person name="Salamov A."/>
            <person name="Salih N.S."/>
            <person name="Samson R.A."/>
            <person name="Sandor E."/>
            <person name="Sanguinetti M."/>
            <person name="Schuetze T."/>
            <person name="Sepcic K."/>
            <person name="Shelest E."/>
            <person name="Sherlock G."/>
            <person name="Sophianopoulou V."/>
            <person name="Squina F.M."/>
            <person name="Sun H."/>
            <person name="Susca A."/>
            <person name="Todd R.B."/>
            <person name="Tsang A."/>
            <person name="Unkles S.E."/>
            <person name="van de Wiele N."/>
            <person name="van Rossen-Uffink D."/>
            <person name="Oliveira J.V."/>
            <person name="Vesth T.C."/>
            <person name="Visser J."/>
            <person name="Yu J.-H."/>
            <person name="Zhou M."/>
            <person name="Andersen M.R."/>
            <person name="Archer D.B."/>
            <person name="Baker S.E."/>
            <person name="Benoit I."/>
            <person name="Brakhage A.A."/>
            <person name="Braus G.H."/>
            <person name="Fischer R."/>
            <person name="Frisvad J.C."/>
            <person name="Goldman G.H."/>
            <person name="Houbraken J."/>
            <person name="Oakley B."/>
            <person name="Pocsi I."/>
            <person name="Scazzocchio C."/>
            <person name="Seiboth B."/>
            <person name="vanKuyk P.A."/>
            <person name="Wortman J."/>
            <person name="Dyer P.S."/>
            <person name="Grigoriev I.V."/>
        </authorList>
    </citation>
    <scope>NUCLEOTIDE SEQUENCE [LARGE SCALE GENOMIC DNA]</scope>
    <source>
        <strain evidence="3">CBS 583.65</strain>
    </source>
</reference>
<keyword evidence="3" id="KW-1185">Reference proteome</keyword>
<dbReference type="OrthoDB" id="3641178at2759"/>
<evidence type="ECO:0000313" key="3">
    <source>
        <dbReference type="Proteomes" id="UP000184073"/>
    </source>
</evidence>
<name>A0A1L9PBD8_ASPVE</name>
<gene>
    <name evidence="2" type="ORF">ASPVEDRAFT_80405</name>
</gene>
<evidence type="ECO:0000256" key="1">
    <source>
        <dbReference type="SAM" id="MobiDB-lite"/>
    </source>
</evidence>
<accession>A0A1L9PBD8</accession>
<feature type="compositionally biased region" description="Low complexity" evidence="1">
    <location>
        <begin position="177"/>
        <end position="190"/>
    </location>
</feature>
<feature type="compositionally biased region" description="Polar residues" evidence="1">
    <location>
        <begin position="408"/>
        <end position="420"/>
    </location>
</feature>
<organism evidence="2 3">
    <name type="scientific">Aspergillus versicolor CBS 583.65</name>
    <dbReference type="NCBI Taxonomy" id="1036611"/>
    <lineage>
        <taxon>Eukaryota</taxon>
        <taxon>Fungi</taxon>
        <taxon>Dikarya</taxon>
        <taxon>Ascomycota</taxon>
        <taxon>Pezizomycotina</taxon>
        <taxon>Eurotiomycetes</taxon>
        <taxon>Eurotiomycetidae</taxon>
        <taxon>Eurotiales</taxon>
        <taxon>Aspergillaceae</taxon>
        <taxon>Aspergillus</taxon>
        <taxon>Aspergillus subgen. Nidulantes</taxon>
    </lineage>
</organism>
<sequence>MTSVAAKTSLFESSSNPSTYEQWKSTLQEIKLLYMQRQYKRCVARSSSILSVAREPIDPVYKTYLYFYSAISYEAMARHAHEYSRNKIPLLHSALDCFVTCLSVLPAAVSVDEGLVDGPGFTLESDSADDSYVDGFINISGSETDFIFEQVEFPVSETNSTSLSLSPSPSPSPSPAPSSRASRETSPAESIVSSITDIIDRTLDCPDEEDPFLSDCDDVVDILSINNQDNIAQTAATLDNENETEYRLMPPPLHVRKSSQPLPLILPSLELSGDTSASSKAQTQDTTEPAVEIRARPPRLPLPVKIKDLATNKKVKAVVQGNQKYTYSTSALQTSSRREILHAGINLPSTSSITAFNNSLAFLHNQVTSTITTLHTLIQEVTSIQHARILSRRSIQRSVSFWSFSPVKNGSGRSPKTKWQSFSSRGPSSPKSGLAAPSGRESLQERIIRLRSEGWETVGLKNRKRGWKGAEYYREFCGMVLDELYLG</sequence>
<dbReference type="GeneID" id="63732368"/>
<feature type="region of interest" description="Disordered" evidence="1">
    <location>
        <begin position="158"/>
        <end position="191"/>
    </location>
</feature>
<proteinExistence type="predicted"/>